<proteinExistence type="predicted"/>
<evidence type="ECO:0000313" key="5">
    <source>
        <dbReference type="Proteomes" id="UP000311919"/>
    </source>
</evidence>
<dbReference type="InterPro" id="IPR003604">
    <property type="entry name" value="Matrin/U1-like-C_Znf_C2H2"/>
</dbReference>
<evidence type="ECO:0000256" key="2">
    <source>
        <dbReference type="SAM" id="MobiDB-lite"/>
    </source>
</evidence>
<feature type="compositionally biased region" description="Basic and acidic residues" evidence="2">
    <location>
        <begin position="696"/>
        <end position="718"/>
    </location>
</feature>
<dbReference type="SMART" id="SM00451">
    <property type="entry name" value="ZnF_U1"/>
    <property type="match status" value="7"/>
</dbReference>
<evidence type="ECO:0000259" key="3">
    <source>
        <dbReference type="PROSITE" id="PS50157"/>
    </source>
</evidence>
<dbReference type="PANTHER" id="PTHR45762:SF3">
    <property type="entry name" value="ZINC-FINGER PROTEIN AT 72D, ISOFORM B"/>
    <property type="match status" value="1"/>
</dbReference>
<feature type="region of interest" description="Disordered" evidence="2">
    <location>
        <begin position="680"/>
        <end position="719"/>
    </location>
</feature>
<dbReference type="SMART" id="SM00355">
    <property type="entry name" value="ZnF_C2H2"/>
    <property type="match status" value="7"/>
</dbReference>
<dbReference type="EMBL" id="SKCS01000383">
    <property type="protein sequence ID" value="TNN09926.1"/>
    <property type="molecule type" value="Genomic_DNA"/>
</dbReference>
<sequence length="1266" mass="148336">MNNYPGQYGYMFPMQPNYAWGANQTHTPIQEPQYTYSYDSINQQPPPYNDYMGPQVQDYESPVNDFNGQYGYSANSTPGCSAQWGASQMQTPSHDSSYWYNSRESISQPRYQPPTPTLNQNRKPKLRIYCKYCDVAFTDEHTYSIHLDTERHIRNFKRSFNTTEDRRSKGKSRSDYRRNNRNRKSTFYCEDCKRSFQRKEQYLDHITAEGHMKKSDRIKNESDDGETKKVPRRTDYCDVCDQSFQNGRHFYAHLKWKKHKRLCRVAKILRGQLKKTPEEVANDPLGSFTLYMNKDCSVPYGNYGDCKEVELDAGNAFLQKFLDLKHLISQEPNPVGEEFIQEQVYNTRDLEYSCSLCKMDLVGADDIENHLRTHNHQKKYKEKFNLEQFAFEEEMKLSVSDSVFAVWKTCQSRASKELARIIGEKGFHLCVCGFRITCYDDMRKHFPIKYYEIHPRIRSWKKSLEKCIRSRADRHRIDYRDCYTILTLFGLPSHIIDMKREQALETAKAKLLEDSTKGESKMDSGNVGPYGYASYADRWGLDHVNNHPQNPYLGYNYPRSHAYPPMTPGSSNPPFLHPTSQRHTPHHPPPPPTSPSFFVGRGLQSSNSQQEPNYRMQVNHVNRQSLPMMHSPSSTPRNSGHLSRSSRSASLVRYESNHFGGNYDEEIIYDYIDQPSNLDRSPYLRRHGSGTAQPSLERRSFGDRSLDRHLPQRPERISRLQLPNYEMRSYMPLRRSEHVEDDVEMDNLRSRDRRHSLERSFHRDDSYPRSERASRFQFPGHDMKPFLTPRRVEQENGVDIFEYGPRESRRSLERPIHFDDSASYSLHRHSERKSRFQLPGYDMRPKRNEPNDLMDTNGYGLNYAQPIRDVLPIHRQPCDGEPKFQFPSYDSKSLVVPRPPGGPDSGMIHPNVFSPYRPPPPTHTSRRELRSPLRDARQSPPPIPPAPERLMVKDYSPKRSVPLYFLKKSRIGRRIGSRYSTRDRLDKVKRMLSVRNRIRVRRNYCDVCERRFSKKPELARHLKSSAHRKNLALFKETLTKIKENEGDDFPAFDESYEGKNPRIFCGLCNETLINKERYMEHLTFRRHKVNARIYQVSKQIKTKQATNKLSPGDPLGSFCLYINSDTHTTLFGEKDEETNSNNNSTMSTISTCSKQNLFMYKYLDLRHILYEEPGPPGEEYIDELESTPLREKKFYRCSLCNTNLIGVDNLENHLHSVEHQEQYKSRVDPQWIIQKVESLSFSDVIFDIWKACKDKHKKVSKIIIGK</sequence>
<dbReference type="GO" id="GO:0008270">
    <property type="term" value="F:zinc ion binding"/>
    <property type="evidence" value="ECO:0007669"/>
    <property type="project" value="UniProtKB-KW"/>
</dbReference>
<keyword evidence="1" id="KW-0863">Zinc-finger</keyword>
<keyword evidence="1" id="KW-0862">Zinc</keyword>
<dbReference type="InterPro" id="IPR013087">
    <property type="entry name" value="Znf_C2H2_type"/>
</dbReference>
<evidence type="ECO:0000256" key="1">
    <source>
        <dbReference type="PROSITE-ProRule" id="PRU00042"/>
    </source>
</evidence>
<dbReference type="STRING" id="6182.A0A4Z2D0B7"/>
<feature type="region of interest" description="Disordered" evidence="2">
    <location>
        <begin position="878"/>
        <end position="950"/>
    </location>
</feature>
<feature type="region of interest" description="Disordered" evidence="2">
    <location>
        <begin position="626"/>
        <end position="649"/>
    </location>
</feature>
<dbReference type="Proteomes" id="UP000311919">
    <property type="component" value="Unassembled WGS sequence"/>
</dbReference>
<dbReference type="EMBL" id="SKCS01000383">
    <property type="protein sequence ID" value="TNN09928.1"/>
    <property type="molecule type" value="Genomic_DNA"/>
</dbReference>
<name>A0A4Z2D0B7_SCHJA</name>
<dbReference type="PANTHER" id="PTHR45762">
    <property type="entry name" value="ZINC FINGER RNA-BINDING PROTEIN"/>
    <property type="match status" value="1"/>
</dbReference>
<feature type="domain" description="C2H2-type" evidence="3">
    <location>
        <begin position="352"/>
        <end position="379"/>
    </location>
</feature>
<dbReference type="PROSITE" id="PS00028">
    <property type="entry name" value="ZINC_FINGER_C2H2_1"/>
    <property type="match status" value="6"/>
</dbReference>
<gene>
    <name evidence="4" type="ORF">EWB00_005887</name>
</gene>
<feature type="domain" description="C2H2-type" evidence="3">
    <location>
        <begin position="187"/>
        <end position="216"/>
    </location>
</feature>
<dbReference type="PROSITE" id="PS50157">
    <property type="entry name" value="ZINC_FINGER_C2H2_2"/>
    <property type="match status" value="3"/>
</dbReference>
<accession>A0A4Z2D0B7</accession>
<evidence type="ECO:0000313" key="4">
    <source>
        <dbReference type="EMBL" id="TNN09926.1"/>
    </source>
</evidence>
<dbReference type="AlphaFoldDB" id="A0A4Z2D0B7"/>
<comment type="caution">
    <text evidence="4">The sequence shown here is derived from an EMBL/GenBank/DDBJ whole genome shotgun (WGS) entry which is preliminary data.</text>
</comment>
<feature type="compositionally biased region" description="Low complexity" evidence="2">
    <location>
        <begin position="637"/>
        <end position="649"/>
    </location>
</feature>
<dbReference type="GO" id="GO:0003727">
    <property type="term" value="F:single-stranded RNA binding"/>
    <property type="evidence" value="ECO:0007669"/>
    <property type="project" value="TreeGrafter"/>
</dbReference>
<dbReference type="GO" id="GO:0003725">
    <property type="term" value="F:double-stranded RNA binding"/>
    <property type="evidence" value="ECO:0007669"/>
    <property type="project" value="TreeGrafter"/>
</dbReference>
<feature type="compositionally biased region" description="Polar residues" evidence="2">
    <location>
        <begin position="603"/>
        <end position="612"/>
    </location>
</feature>
<keyword evidence="1" id="KW-0479">Metal-binding</keyword>
<feature type="domain" description="C2H2-type" evidence="3">
    <location>
        <begin position="1003"/>
        <end position="1027"/>
    </location>
</feature>
<protein>
    <submittedName>
        <fullName evidence="4">Zinc C2H2-type domain-containing isoform 1</fullName>
    </submittedName>
</protein>
<dbReference type="GO" id="GO:0071011">
    <property type="term" value="C:precatalytic spliceosome"/>
    <property type="evidence" value="ECO:0007669"/>
    <property type="project" value="TreeGrafter"/>
</dbReference>
<dbReference type="Pfam" id="PF12874">
    <property type="entry name" value="zf-met"/>
    <property type="match status" value="1"/>
</dbReference>
<feature type="region of interest" description="Disordered" evidence="2">
    <location>
        <begin position="564"/>
        <end position="614"/>
    </location>
</feature>
<dbReference type="SUPFAM" id="SSF57667">
    <property type="entry name" value="beta-beta-alpha zinc fingers"/>
    <property type="match status" value="5"/>
</dbReference>
<dbReference type="Gene3D" id="3.30.160.60">
    <property type="entry name" value="Classic Zinc Finger"/>
    <property type="match status" value="1"/>
</dbReference>
<keyword evidence="5" id="KW-1185">Reference proteome</keyword>
<reference evidence="4 5" key="1">
    <citation type="submission" date="2019-03" db="EMBL/GenBank/DDBJ databases">
        <title>An improved genome assembly of the fluke Schistosoma japonicum.</title>
        <authorList>
            <person name="Hu W."/>
            <person name="Luo F."/>
            <person name="Yin M."/>
            <person name="Mo X."/>
            <person name="Sun C."/>
            <person name="Wu Q."/>
            <person name="Zhu B."/>
            <person name="Xiang M."/>
            <person name="Wang J."/>
            <person name="Wang Y."/>
            <person name="Zhang T."/>
            <person name="Xu B."/>
            <person name="Zheng H."/>
            <person name="Feng Z."/>
        </authorList>
    </citation>
    <scope>NUCLEOTIDE SEQUENCE [LARGE SCALE GENOMIC DNA]</scope>
    <source>
        <strain evidence="4">HuSjv2</strain>
        <tissue evidence="4">Worms</tissue>
    </source>
</reference>
<dbReference type="OrthoDB" id="434647at2759"/>
<dbReference type="InterPro" id="IPR036236">
    <property type="entry name" value="Znf_C2H2_sf"/>
</dbReference>
<feature type="compositionally biased region" description="Basic and acidic residues" evidence="2">
    <location>
        <begin position="925"/>
        <end position="937"/>
    </location>
</feature>
<feature type="compositionally biased region" description="Polar residues" evidence="2">
    <location>
        <begin position="626"/>
        <end position="636"/>
    </location>
</feature>
<organism evidence="4 5">
    <name type="scientific">Schistosoma japonicum</name>
    <name type="common">Blood fluke</name>
    <dbReference type="NCBI Taxonomy" id="6182"/>
    <lineage>
        <taxon>Eukaryota</taxon>
        <taxon>Metazoa</taxon>
        <taxon>Spiralia</taxon>
        <taxon>Lophotrochozoa</taxon>
        <taxon>Platyhelminthes</taxon>
        <taxon>Trematoda</taxon>
        <taxon>Digenea</taxon>
        <taxon>Strigeidida</taxon>
        <taxon>Schistosomatoidea</taxon>
        <taxon>Schistosomatidae</taxon>
        <taxon>Schistosoma</taxon>
    </lineage>
</organism>